<feature type="transmembrane region" description="Helical" evidence="6">
    <location>
        <begin position="244"/>
        <end position="265"/>
    </location>
</feature>
<dbReference type="GO" id="GO:0022857">
    <property type="term" value="F:transmembrane transporter activity"/>
    <property type="evidence" value="ECO:0007669"/>
    <property type="project" value="InterPro"/>
</dbReference>
<feature type="transmembrane region" description="Helical" evidence="6">
    <location>
        <begin position="21"/>
        <end position="43"/>
    </location>
</feature>
<comment type="subcellular location">
    <subcellularLocation>
        <location evidence="1">Cell membrane</location>
        <topology evidence="1">Multi-pass membrane protein</topology>
    </subcellularLocation>
</comment>
<dbReference type="Gene3D" id="1.20.1250.20">
    <property type="entry name" value="MFS general substrate transporter like domains"/>
    <property type="match status" value="1"/>
</dbReference>
<feature type="transmembrane region" description="Helical" evidence="6">
    <location>
        <begin position="373"/>
        <end position="396"/>
    </location>
</feature>
<gene>
    <name evidence="8" type="ORF">FD16_GL001704</name>
</gene>
<dbReference type="SUPFAM" id="SSF103473">
    <property type="entry name" value="MFS general substrate transporter"/>
    <property type="match status" value="1"/>
</dbReference>
<dbReference type="InterPro" id="IPR036259">
    <property type="entry name" value="MFS_trans_sf"/>
</dbReference>
<feature type="transmembrane region" description="Helical" evidence="6">
    <location>
        <begin position="63"/>
        <end position="83"/>
    </location>
</feature>
<dbReference type="InterPro" id="IPR020846">
    <property type="entry name" value="MFS_dom"/>
</dbReference>
<evidence type="ECO:0000256" key="5">
    <source>
        <dbReference type="ARBA" id="ARBA00023136"/>
    </source>
</evidence>
<dbReference type="PROSITE" id="PS00216">
    <property type="entry name" value="SUGAR_TRANSPORT_1"/>
    <property type="match status" value="1"/>
</dbReference>
<keyword evidence="4 6" id="KW-1133">Transmembrane helix</keyword>
<organism evidence="8 9">
    <name type="scientific">Paucilactobacillus suebicus DSM 5007 = KCTC 3549</name>
    <dbReference type="NCBI Taxonomy" id="1423807"/>
    <lineage>
        <taxon>Bacteria</taxon>
        <taxon>Bacillati</taxon>
        <taxon>Bacillota</taxon>
        <taxon>Bacilli</taxon>
        <taxon>Lactobacillales</taxon>
        <taxon>Lactobacillaceae</taxon>
        <taxon>Paucilactobacillus</taxon>
    </lineage>
</organism>
<dbReference type="InterPro" id="IPR005828">
    <property type="entry name" value="MFS_sugar_transport-like"/>
</dbReference>
<proteinExistence type="predicted"/>
<reference evidence="8 9" key="1">
    <citation type="journal article" date="2015" name="Genome Announc.">
        <title>Expanding the biotechnology potential of lactobacilli through comparative genomics of 213 strains and associated genera.</title>
        <authorList>
            <person name="Sun Z."/>
            <person name="Harris H.M."/>
            <person name="McCann A."/>
            <person name="Guo C."/>
            <person name="Argimon S."/>
            <person name="Zhang W."/>
            <person name="Yang X."/>
            <person name="Jeffery I.B."/>
            <person name="Cooney J.C."/>
            <person name="Kagawa T.F."/>
            <person name="Liu W."/>
            <person name="Song Y."/>
            <person name="Salvetti E."/>
            <person name="Wrobel A."/>
            <person name="Rasinkangas P."/>
            <person name="Parkhill J."/>
            <person name="Rea M.C."/>
            <person name="O'Sullivan O."/>
            <person name="Ritari J."/>
            <person name="Douillard F.P."/>
            <person name="Paul Ross R."/>
            <person name="Yang R."/>
            <person name="Briner A.E."/>
            <person name="Felis G.E."/>
            <person name="de Vos W.M."/>
            <person name="Barrangou R."/>
            <person name="Klaenhammer T.R."/>
            <person name="Caufield P.W."/>
            <person name="Cui Y."/>
            <person name="Zhang H."/>
            <person name="O'Toole P.W."/>
        </authorList>
    </citation>
    <scope>NUCLEOTIDE SEQUENCE [LARGE SCALE GENOMIC DNA]</scope>
    <source>
        <strain evidence="8 9">DSM 5007</strain>
    </source>
</reference>
<dbReference type="AlphaFoldDB" id="A0A0R1W5V8"/>
<feature type="transmembrane region" description="Helical" evidence="6">
    <location>
        <begin position="90"/>
        <end position="108"/>
    </location>
</feature>
<keyword evidence="5 6" id="KW-0472">Membrane</keyword>
<evidence type="ECO:0000259" key="7">
    <source>
        <dbReference type="PROSITE" id="PS50850"/>
    </source>
</evidence>
<evidence type="ECO:0000313" key="9">
    <source>
        <dbReference type="Proteomes" id="UP000051820"/>
    </source>
</evidence>
<dbReference type="PANTHER" id="PTHR23511:SF34">
    <property type="entry name" value="SYNAPTIC VESICLE GLYCOPROTEIN 2"/>
    <property type="match status" value="1"/>
</dbReference>
<evidence type="ECO:0000256" key="1">
    <source>
        <dbReference type="ARBA" id="ARBA00004651"/>
    </source>
</evidence>
<keyword evidence="2" id="KW-0813">Transport</keyword>
<feature type="transmembrane region" description="Helical" evidence="6">
    <location>
        <begin position="312"/>
        <end position="329"/>
    </location>
</feature>
<dbReference type="EMBL" id="AZGF01000004">
    <property type="protein sequence ID" value="KRM13015.1"/>
    <property type="molecule type" value="Genomic_DNA"/>
</dbReference>
<feature type="transmembrane region" description="Helical" evidence="6">
    <location>
        <begin position="178"/>
        <end position="194"/>
    </location>
</feature>
<dbReference type="GO" id="GO:0005886">
    <property type="term" value="C:plasma membrane"/>
    <property type="evidence" value="ECO:0007669"/>
    <property type="project" value="UniProtKB-SubCell"/>
</dbReference>
<evidence type="ECO:0000256" key="3">
    <source>
        <dbReference type="ARBA" id="ARBA00022692"/>
    </source>
</evidence>
<dbReference type="RefSeq" id="WP_010621516.1">
    <property type="nucleotide sequence ID" value="NZ_AZGF01000004.1"/>
</dbReference>
<dbReference type="InterPro" id="IPR005829">
    <property type="entry name" value="Sugar_transporter_CS"/>
</dbReference>
<feature type="transmembrane region" description="Helical" evidence="6">
    <location>
        <begin position="285"/>
        <end position="305"/>
    </location>
</feature>
<feature type="transmembrane region" description="Helical" evidence="6">
    <location>
        <begin position="402"/>
        <end position="422"/>
    </location>
</feature>
<evidence type="ECO:0000256" key="6">
    <source>
        <dbReference type="SAM" id="Phobius"/>
    </source>
</evidence>
<dbReference type="PATRIC" id="fig|1423807.3.peg.1746"/>
<dbReference type="OrthoDB" id="9787026at2"/>
<dbReference type="Proteomes" id="UP000051820">
    <property type="component" value="Unassembled WGS sequence"/>
</dbReference>
<keyword evidence="3 6" id="KW-0812">Transmembrane</keyword>
<dbReference type="eggNOG" id="COG2814">
    <property type="taxonomic scope" value="Bacteria"/>
</dbReference>
<sequence length="431" mass="46827">MEIQNGIELQRRIDRTHESPLFYKIFALVAGGMFLDAADVYMASSVGSSVLKSGWATLSQESYFLSSGFLGLFIGSLIAGFIGDLKGRRVAYQINLLLFGGFTFLAAFAPNMAILTICRVMSSIGLGSEIVTGYAMVNEFAPIHSRGKWCAGVSLIANSGAPITMLLCYAIIPHFGWRVMFMGIGVIAAILWYLRRDIPESPRWLMAHGKSDQAEAIIEQLEVNGSDNFDEPQKTKRESVHHSIGISLFVAIVAVSATIICQYTFTSWVPTLLVKRGINVSGSLGLSTLMMLGAPVGCAIGAYLVDKIGRKKTIVPAFILTAVFGIFYARQDTMAGVVVIGFMLTTCFYVLMASVVAVYVAELFPTVFRFRGSGIANGIAKLFTVAMPIVVAWMLRVTTTNMIFWTISAIALFAGIVVWSMGDETNQKDIG</sequence>
<protein>
    <submittedName>
        <fullName evidence="8">Sugar transporter</fullName>
    </submittedName>
</protein>
<evidence type="ECO:0000256" key="4">
    <source>
        <dbReference type="ARBA" id="ARBA00022989"/>
    </source>
</evidence>
<evidence type="ECO:0000313" key="8">
    <source>
        <dbReference type="EMBL" id="KRM13015.1"/>
    </source>
</evidence>
<comment type="caution">
    <text evidence="8">The sequence shown here is derived from an EMBL/GenBank/DDBJ whole genome shotgun (WGS) entry which is preliminary data.</text>
</comment>
<feature type="transmembrane region" description="Helical" evidence="6">
    <location>
        <begin position="335"/>
        <end position="361"/>
    </location>
</feature>
<dbReference type="Pfam" id="PF00083">
    <property type="entry name" value="Sugar_tr"/>
    <property type="match status" value="1"/>
</dbReference>
<evidence type="ECO:0000256" key="2">
    <source>
        <dbReference type="ARBA" id="ARBA00022448"/>
    </source>
</evidence>
<name>A0A0R1W5V8_9LACO</name>
<dbReference type="PROSITE" id="PS50850">
    <property type="entry name" value="MFS"/>
    <property type="match status" value="1"/>
</dbReference>
<dbReference type="CDD" id="cd17316">
    <property type="entry name" value="MFS_SV2_like"/>
    <property type="match status" value="1"/>
</dbReference>
<keyword evidence="8" id="KW-0762">Sugar transport</keyword>
<accession>A0A0R1W5V8</accession>
<feature type="domain" description="Major facilitator superfamily (MFS) profile" evidence="7">
    <location>
        <begin position="25"/>
        <end position="426"/>
    </location>
</feature>
<dbReference type="STRING" id="1423807.FD16_GL001704"/>
<keyword evidence="9" id="KW-1185">Reference proteome</keyword>
<dbReference type="PANTHER" id="PTHR23511">
    <property type="entry name" value="SYNAPTIC VESICLE GLYCOPROTEIN 2"/>
    <property type="match status" value="1"/>
</dbReference>